<dbReference type="Proteomes" id="UP000036681">
    <property type="component" value="Unplaced"/>
</dbReference>
<keyword evidence="1" id="KW-0677">Repeat</keyword>
<sequence length="513" mass="53503">MRSAYLVMYSSSISGVIMIVSVAFVAVLLKEMNSFYDDLMIDMEDFKVIANDAWKEMRSIQSAATTAAPKLFFIHSQRKKREVQCACAAQSTVCPPGPTGPPGDVGIDGEDGPNGSPGRPGPNAIESTTMRSAYLVMYSSSISGVIMIVSVAFVAVLLKEMNSFYDDLMIDMEDFKVIANDAWKEMRSIQSAATTAAPELFFIHSQRKKREVQCACAAQSTVCPPGPTGPPGDIGIDGEDGPNGSPGRPGPDGVKFAFLDVAPTGCIHCPPGPPGPQGSVGMPGTPGIDGKIGAPGLPGRDGVLGPVGPQGEAGPQGPSGMTGPPGSPGQDGTRRVYTVGPKGLPGPPGEAGKPGPTGAAGEVGEAGPQGPRGPAGLEGPAGEDGVPGEAGEPGIAGGDAFYCPCPQRSKSAEVIAAPLETKEQEPSEEEELEEEEGDEDDEGEINEDSDEECQDADNNEVDDSGENKVASSTEQERVRRTPFTQRIRKARQVPTRARRCAIPKKPFLHMKVA</sequence>
<feature type="compositionally biased region" description="Low complexity" evidence="2">
    <location>
        <begin position="350"/>
        <end position="362"/>
    </location>
</feature>
<dbReference type="WBParaSite" id="ALUE_0001288201-mRNA-1">
    <property type="protein sequence ID" value="ALUE_0001288201-mRNA-1"/>
    <property type="gene ID" value="ALUE_0001288201"/>
</dbReference>
<feature type="compositionally biased region" description="Acidic residues" evidence="2">
    <location>
        <begin position="426"/>
        <end position="464"/>
    </location>
</feature>
<feature type="region of interest" description="Disordered" evidence="2">
    <location>
        <begin position="414"/>
        <end position="513"/>
    </location>
</feature>
<keyword evidence="5" id="KW-1185">Reference proteome</keyword>
<evidence type="ECO:0000259" key="4">
    <source>
        <dbReference type="SMART" id="SM01088"/>
    </source>
</evidence>
<feature type="region of interest" description="Disordered" evidence="2">
    <location>
        <begin position="270"/>
        <end position="395"/>
    </location>
</feature>
<proteinExistence type="predicted"/>
<dbReference type="AlphaFoldDB" id="A0A0M3I6Y9"/>
<dbReference type="SMART" id="SM01088">
    <property type="entry name" value="Col_cuticle_N"/>
    <property type="match status" value="2"/>
</dbReference>
<dbReference type="GO" id="GO:0042302">
    <property type="term" value="F:structural constituent of cuticle"/>
    <property type="evidence" value="ECO:0007669"/>
    <property type="project" value="InterPro"/>
</dbReference>
<feature type="compositionally biased region" description="Basic residues" evidence="2">
    <location>
        <begin position="486"/>
        <end position="513"/>
    </location>
</feature>
<keyword evidence="3" id="KW-0812">Transmembrane</keyword>
<dbReference type="Pfam" id="PF01484">
    <property type="entry name" value="Col_cuticle_N"/>
    <property type="match status" value="2"/>
</dbReference>
<feature type="domain" description="Nematode cuticle collagen N-terminal" evidence="4">
    <location>
        <begin position="134"/>
        <end position="186"/>
    </location>
</feature>
<protein>
    <submittedName>
        <fullName evidence="6">Col_cuticle_N domain-containing protein</fullName>
    </submittedName>
</protein>
<feature type="transmembrane region" description="Helical" evidence="3">
    <location>
        <begin position="6"/>
        <end position="29"/>
    </location>
</feature>
<dbReference type="PANTHER" id="PTHR24637:SF421">
    <property type="entry name" value="CUTICLE COLLAGEN DPY-2"/>
    <property type="match status" value="1"/>
</dbReference>
<dbReference type="PANTHER" id="PTHR24637">
    <property type="entry name" value="COLLAGEN"/>
    <property type="match status" value="1"/>
</dbReference>
<feature type="transmembrane region" description="Helical" evidence="3">
    <location>
        <begin position="135"/>
        <end position="158"/>
    </location>
</feature>
<feature type="region of interest" description="Disordered" evidence="2">
    <location>
        <begin position="97"/>
        <end position="124"/>
    </location>
</feature>
<feature type="region of interest" description="Disordered" evidence="2">
    <location>
        <begin position="224"/>
        <end position="252"/>
    </location>
</feature>
<dbReference type="Gene3D" id="1.20.5.320">
    <property type="entry name" value="6-Phosphogluconate Dehydrogenase, domain 3"/>
    <property type="match status" value="1"/>
</dbReference>
<evidence type="ECO:0000256" key="1">
    <source>
        <dbReference type="ARBA" id="ARBA00022737"/>
    </source>
</evidence>
<evidence type="ECO:0000313" key="6">
    <source>
        <dbReference type="WBParaSite" id="ALUE_0001288201-mRNA-1"/>
    </source>
</evidence>
<keyword evidence="3" id="KW-0472">Membrane</keyword>
<keyword evidence="3" id="KW-1133">Transmembrane helix</keyword>
<name>A0A0M3I6Y9_ASCLU</name>
<reference evidence="6" key="1">
    <citation type="submission" date="2017-02" db="UniProtKB">
        <authorList>
            <consortium name="WormBaseParasite"/>
        </authorList>
    </citation>
    <scope>IDENTIFICATION</scope>
</reference>
<accession>A0A0M3I6Y9</accession>
<evidence type="ECO:0000313" key="5">
    <source>
        <dbReference type="Proteomes" id="UP000036681"/>
    </source>
</evidence>
<organism evidence="5 6">
    <name type="scientific">Ascaris lumbricoides</name>
    <name type="common">Giant roundworm</name>
    <dbReference type="NCBI Taxonomy" id="6252"/>
    <lineage>
        <taxon>Eukaryota</taxon>
        <taxon>Metazoa</taxon>
        <taxon>Ecdysozoa</taxon>
        <taxon>Nematoda</taxon>
        <taxon>Chromadorea</taxon>
        <taxon>Rhabditida</taxon>
        <taxon>Spirurina</taxon>
        <taxon>Ascaridomorpha</taxon>
        <taxon>Ascaridoidea</taxon>
        <taxon>Ascarididae</taxon>
        <taxon>Ascaris</taxon>
    </lineage>
</organism>
<feature type="compositionally biased region" description="Low complexity" evidence="2">
    <location>
        <begin position="113"/>
        <end position="123"/>
    </location>
</feature>
<dbReference type="Pfam" id="PF01391">
    <property type="entry name" value="Collagen"/>
    <property type="match status" value="2"/>
</dbReference>
<feature type="domain" description="Nematode cuticle collagen N-terminal" evidence="4">
    <location>
        <begin position="5"/>
        <end position="57"/>
    </location>
</feature>
<evidence type="ECO:0000256" key="2">
    <source>
        <dbReference type="SAM" id="MobiDB-lite"/>
    </source>
</evidence>
<feature type="compositionally biased region" description="Low complexity" evidence="2">
    <location>
        <begin position="315"/>
        <end position="330"/>
    </location>
</feature>
<dbReference type="InterPro" id="IPR002486">
    <property type="entry name" value="Col_cuticle_N"/>
</dbReference>
<dbReference type="InterPro" id="IPR008160">
    <property type="entry name" value="Collagen"/>
</dbReference>
<evidence type="ECO:0000256" key="3">
    <source>
        <dbReference type="SAM" id="Phobius"/>
    </source>
</evidence>